<evidence type="ECO:0000313" key="2">
    <source>
        <dbReference type="EMBL" id="CAA9210860.1"/>
    </source>
</evidence>
<sequence>DGAGPRRLDRAAHPLARAGAADLRLAAVAGGAVLRHRRERAGGDRLGARLRRQPVGGAGAAAGAPGRLPAGFLGDGRRHGAGGEHGRGSGRPDVADHGRRRPLRHADDVPGIAGDGPSPAAGAATPAAGPDRGEPGAAGAHRGGGGPAGRPAAAGCGNGDGRRARRSHRPSGSFAAGPAFPHRAPGWVGADRGATGGRGGTARGAAGAARRPGDHGAGVARAADAGGERGARHPGEGALRPAARGRIPM</sequence>
<feature type="non-terminal residue" evidence="2">
    <location>
        <position position="249"/>
    </location>
</feature>
<feature type="compositionally biased region" description="Basic and acidic residues" evidence="1">
    <location>
        <begin position="75"/>
        <end position="87"/>
    </location>
</feature>
<feature type="region of interest" description="Disordered" evidence="1">
    <location>
        <begin position="37"/>
        <end position="249"/>
    </location>
</feature>
<proteinExistence type="predicted"/>
<feature type="compositionally biased region" description="Low complexity" evidence="1">
    <location>
        <begin position="110"/>
        <end position="140"/>
    </location>
</feature>
<protein>
    <submittedName>
        <fullName evidence="2">Uncharacterized protein</fullName>
    </submittedName>
</protein>
<accession>A0A6J4GZB2</accession>
<dbReference type="EMBL" id="CADCTD010000001">
    <property type="protein sequence ID" value="CAA9210860.1"/>
    <property type="molecule type" value="Genomic_DNA"/>
</dbReference>
<dbReference type="AlphaFoldDB" id="A0A6J4GZB2"/>
<feature type="non-terminal residue" evidence="2">
    <location>
        <position position="1"/>
    </location>
</feature>
<gene>
    <name evidence="2" type="ORF">AVDCRST_MAG27-1196</name>
</gene>
<feature type="compositionally biased region" description="Low complexity" evidence="1">
    <location>
        <begin position="61"/>
        <end position="72"/>
    </location>
</feature>
<name>A0A6J4GZB2_9PROT</name>
<organism evidence="2">
    <name type="scientific">uncultured Craurococcus sp</name>
    <dbReference type="NCBI Taxonomy" id="1135998"/>
    <lineage>
        <taxon>Bacteria</taxon>
        <taxon>Pseudomonadati</taxon>
        <taxon>Pseudomonadota</taxon>
        <taxon>Alphaproteobacteria</taxon>
        <taxon>Acetobacterales</taxon>
        <taxon>Acetobacteraceae</taxon>
        <taxon>Craurococcus</taxon>
        <taxon>environmental samples</taxon>
    </lineage>
</organism>
<evidence type="ECO:0000256" key="1">
    <source>
        <dbReference type="SAM" id="MobiDB-lite"/>
    </source>
</evidence>
<feature type="compositionally biased region" description="Basic and acidic residues" evidence="1">
    <location>
        <begin position="226"/>
        <end position="235"/>
    </location>
</feature>
<reference evidence="2" key="1">
    <citation type="submission" date="2020-02" db="EMBL/GenBank/DDBJ databases">
        <authorList>
            <person name="Meier V. D."/>
        </authorList>
    </citation>
    <scope>NUCLEOTIDE SEQUENCE</scope>
    <source>
        <strain evidence="2">AVDCRST_MAG27</strain>
    </source>
</reference>